<keyword evidence="4" id="KW-0808">Transferase</keyword>
<evidence type="ECO:0000256" key="12">
    <source>
        <dbReference type="ARBA" id="ARBA00023136"/>
    </source>
</evidence>
<evidence type="ECO:0000256" key="8">
    <source>
        <dbReference type="ARBA" id="ARBA00022741"/>
    </source>
</evidence>
<dbReference type="FunFam" id="3.30.200.20:FF:000330">
    <property type="entry name" value="G-type lectin S-receptor-like serine/threonine-protein kinase At4g03230"/>
    <property type="match status" value="1"/>
</dbReference>
<dbReference type="PROSITE" id="PS50948">
    <property type="entry name" value="PAN"/>
    <property type="match status" value="1"/>
</dbReference>
<evidence type="ECO:0000256" key="1">
    <source>
        <dbReference type="ARBA" id="ARBA00004251"/>
    </source>
</evidence>
<comment type="caution">
    <text evidence="22">The sequence shown here is derived from an EMBL/GenBank/DDBJ whole genome shotgun (WGS) entry which is preliminary data.</text>
</comment>
<evidence type="ECO:0000256" key="4">
    <source>
        <dbReference type="ARBA" id="ARBA00022679"/>
    </source>
</evidence>
<keyword evidence="14" id="KW-0675">Receptor</keyword>
<evidence type="ECO:0000256" key="2">
    <source>
        <dbReference type="ARBA" id="ARBA00022475"/>
    </source>
</evidence>
<dbReference type="GO" id="GO:0048544">
    <property type="term" value="P:recognition of pollen"/>
    <property type="evidence" value="ECO:0007669"/>
    <property type="project" value="InterPro"/>
</dbReference>
<dbReference type="GO" id="GO:0030246">
    <property type="term" value="F:carbohydrate binding"/>
    <property type="evidence" value="ECO:0007669"/>
    <property type="project" value="UniProtKB-KW"/>
</dbReference>
<keyword evidence="23" id="KW-1185">Reference proteome</keyword>
<evidence type="ECO:0000259" key="19">
    <source>
        <dbReference type="PROSITE" id="PS50011"/>
    </source>
</evidence>
<protein>
    <recommendedName>
        <fullName evidence="24">Non-specific serine/threonine protein kinase</fullName>
    </recommendedName>
</protein>
<dbReference type="InterPro" id="IPR000858">
    <property type="entry name" value="S_locus_glycoprot_dom"/>
</dbReference>
<keyword evidence="10 16" id="KW-0067">ATP-binding</keyword>
<dbReference type="InterPro" id="IPR001480">
    <property type="entry name" value="Bulb-type_lectin_dom"/>
</dbReference>
<dbReference type="PANTHER" id="PTHR27002:SF422">
    <property type="entry name" value="RECEPTOR-LIKE SERINE_THREONINE-PROTEIN KINASE"/>
    <property type="match status" value="1"/>
</dbReference>
<keyword evidence="3" id="KW-0723">Serine/threonine-protein kinase</keyword>
<dbReference type="Gene3D" id="2.90.10.10">
    <property type="entry name" value="Bulb-type lectin domain"/>
    <property type="match status" value="1"/>
</dbReference>
<evidence type="ECO:0000256" key="18">
    <source>
        <dbReference type="SAM" id="SignalP"/>
    </source>
</evidence>
<keyword evidence="7" id="KW-0430">Lectin</keyword>
<evidence type="ECO:0000256" key="11">
    <source>
        <dbReference type="ARBA" id="ARBA00022989"/>
    </source>
</evidence>
<dbReference type="GO" id="GO:0045087">
    <property type="term" value="P:innate immune response"/>
    <property type="evidence" value="ECO:0007669"/>
    <property type="project" value="UniProtKB-ARBA"/>
</dbReference>
<dbReference type="SMART" id="SM00473">
    <property type="entry name" value="PAN_AP"/>
    <property type="match status" value="1"/>
</dbReference>
<dbReference type="InterPro" id="IPR000719">
    <property type="entry name" value="Prot_kinase_dom"/>
</dbReference>
<dbReference type="CDD" id="cd00028">
    <property type="entry name" value="B_lectin"/>
    <property type="match status" value="1"/>
</dbReference>
<dbReference type="GO" id="GO:0004674">
    <property type="term" value="F:protein serine/threonine kinase activity"/>
    <property type="evidence" value="ECO:0007669"/>
    <property type="project" value="UniProtKB-KW"/>
</dbReference>
<evidence type="ECO:0000256" key="16">
    <source>
        <dbReference type="PROSITE-ProRule" id="PRU10141"/>
    </source>
</evidence>
<dbReference type="InterPro" id="IPR003609">
    <property type="entry name" value="Pan_app"/>
</dbReference>
<keyword evidence="13" id="KW-1015">Disulfide bond</keyword>
<dbReference type="SMART" id="SM00108">
    <property type="entry name" value="B_lectin"/>
    <property type="match status" value="1"/>
</dbReference>
<dbReference type="Gene3D" id="3.30.200.20">
    <property type="entry name" value="Phosphorylase Kinase, domain 1"/>
    <property type="match status" value="1"/>
</dbReference>
<dbReference type="InterPro" id="IPR036426">
    <property type="entry name" value="Bulb-type_lectin_dom_sf"/>
</dbReference>
<evidence type="ECO:0000256" key="9">
    <source>
        <dbReference type="ARBA" id="ARBA00022777"/>
    </source>
</evidence>
<dbReference type="SUPFAM" id="SSF56112">
    <property type="entry name" value="Protein kinase-like (PK-like)"/>
    <property type="match status" value="2"/>
</dbReference>
<keyword evidence="15" id="KW-0325">Glycoprotein</keyword>
<keyword evidence="9" id="KW-0418">Kinase</keyword>
<feature type="chain" id="PRO_5041676025" description="Non-specific serine/threonine protein kinase" evidence="18">
    <location>
        <begin position="28"/>
        <end position="965"/>
    </location>
</feature>
<evidence type="ECO:0000256" key="6">
    <source>
        <dbReference type="ARBA" id="ARBA00022729"/>
    </source>
</evidence>
<dbReference type="Pfam" id="PF08276">
    <property type="entry name" value="PAN_2"/>
    <property type="match status" value="1"/>
</dbReference>
<evidence type="ECO:0000259" key="20">
    <source>
        <dbReference type="PROSITE" id="PS50927"/>
    </source>
</evidence>
<dbReference type="Pfam" id="PF07714">
    <property type="entry name" value="PK_Tyr_Ser-Thr"/>
    <property type="match status" value="1"/>
</dbReference>
<dbReference type="EMBL" id="BTGU01000035">
    <property type="protein sequence ID" value="GMN50953.1"/>
    <property type="molecule type" value="Genomic_DNA"/>
</dbReference>
<dbReference type="InterPro" id="IPR001245">
    <property type="entry name" value="Ser-Thr/Tyr_kinase_cat_dom"/>
</dbReference>
<reference evidence="22" key="1">
    <citation type="submission" date="2023-07" db="EMBL/GenBank/DDBJ databases">
        <title>draft genome sequence of fig (Ficus carica).</title>
        <authorList>
            <person name="Takahashi T."/>
            <person name="Nishimura K."/>
        </authorList>
    </citation>
    <scope>NUCLEOTIDE SEQUENCE</scope>
</reference>
<keyword evidence="5 17" id="KW-0812">Transmembrane</keyword>
<accession>A0AA88AR95</accession>
<dbReference type="InterPro" id="IPR017441">
    <property type="entry name" value="Protein_kinase_ATP_BS"/>
</dbReference>
<evidence type="ECO:0000256" key="15">
    <source>
        <dbReference type="ARBA" id="ARBA00023180"/>
    </source>
</evidence>
<organism evidence="22 23">
    <name type="scientific">Ficus carica</name>
    <name type="common">Common fig</name>
    <dbReference type="NCBI Taxonomy" id="3494"/>
    <lineage>
        <taxon>Eukaryota</taxon>
        <taxon>Viridiplantae</taxon>
        <taxon>Streptophyta</taxon>
        <taxon>Embryophyta</taxon>
        <taxon>Tracheophyta</taxon>
        <taxon>Spermatophyta</taxon>
        <taxon>Magnoliopsida</taxon>
        <taxon>eudicotyledons</taxon>
        <taxon>Gunneridae</taxon>
        <taxon>Pentapetalae</taxon>
        <taxon>rosids</taxon>
        <taxon>fabids</taxon>
        <taxon>Rosales</taxon>
        <taxon>Moraceae</taxon>
        <taxon>Ficeae</taxon>
        <taxon>Ficus</taxon>
    </lineage>
</organism>
<evidence type="ECO:0008006" key="24">
    <source>
        <dbReference type="Google" id="ProtNLM"/>
    </source>
</evidence>
<evidence type="ECO:0000256" key="14">
    <source>
        <dbReference type="ARBA" id="ARBA00023170"/>
    </source>
</evidence>
<name>A0AA88AR95_FICCA</name>
<feature type="domain" description="Apple" evidence="21">
    <location>
        <begin position="347"/>
        <end position="435"/>
    </location>
</feature>
<dbReference type="SMART" id="SM00220">
    <property type="entry name" value="S_TKc"/>
    <property type="match status" value="1"/>
</dbReference>
<evidence type="ECO:0000256" key="17">
    <source>
        <dbReference type="SAM" id="Phobius"/>
    </source>
</evidence>
<feature type="transmembrane region" description="Helical" evidence="17">
    <location>
        <begin position="448"/>
        <end position="469"/>
    </location>
</feature>
<evidence type="ECO:0000313" key="23">
    <source>
        <dbReference type="Proteomes" id="UP001187192"/>
    </source>
</evidence>
<keyword evidence="2" id="KW-1003">Cell membrane</keyword>
<dbReference type="Pfam" id="PF01453">
    <property type="entry name" value="B_lectin"/>
    <property type="match status" value="1"/>
</dbReference>
<evidence type="ECO:0000256" key="7">
    <source>
        <dbReference type="ARBA" id="ARBA00022734"/>
    </source>
</evidence>
<dbReference type="Gene3D" id="1.10.510.10">
    <property type="entry name" value="Transferase(Phosphotransferase) domain 1"/>
    <property type="match status" value="2"/>
</dbReference>
<evidence type="ECO:0000313" key="22">
    <source>
        <dbReference type="EMBL" id="GMN50953.1"/>
    </source>
</evidence>
<keyword evidence="6 18" id="KW-0732">Signal</keyword>
<evidence type="ECO:0000256" key="10">
    <source>
        <dbReference type="ARBA" id="ARBA00022840"/>
    </source>
</evidence>
<dbReference type="PROSITE" id="PS50927">
    <property type="entry name" value="BULB_LECTIN"/>
    <property type="match status" value="1"/>
</dbReference>
<feature type="binding site" evidence="16">
    <location>
        <position position="539"/>
    </location>
    <ligand>
        <name>ATP</name>
        <dbReference type="ChEBI" id="CHEBI:30616"/>
    </ligand>
</feature>
<keyword evidence="12 17" id="KW-0472">Membrane</keyword>
<keyword evidence="11 17" id="KW-1133">Transmembrane helix</keyword>
<dbReference type="GO" id="GO:0005524">
    <property type="term" value="F:ATP binding"/>
    <property type="evidence" value="ECO:0007669"/>
    <property type="project" value="UniProtKB-UniRule"/>
</dbReference>
<dbReference type="PROSITE" id="PS50011">
    <property type="entry name" value="PROTEIN_KINASE_DOM"/>
    <property type="match status" value="1"/>
</dbReference>
<dbReference type="PANTHER" id="PTHR27002">
    <property type="entry name" value="RECEPTOR-LIKE SERINE/THREONINE-PROTEIN KINASE SD1-8"/>
    <property type="match status" value="1"/>
</dbReference>
<sequence length="965" mass="108318">MGSKNRDCSVLIFSLFLLLYLCPSNYCYEIYYITSSQALSQGQTLLSPSNIFELGFFSPNNTANHLYIGIWFKGISPRKVVWVANRESPIRFTNSNASLTIGSKGNLELLDGNNESVWSTNAAVTSSRSVAVLADNGDFLLKDGTSGDELWHSFQNPSDTFLPGAVIGFDTRTGKSYRLTSWKTDTDPSPGDFVSGISLQTPPQAFIWINGSIPYWRSGPWDKSRFISIPDMSTAYQSLSLIEDPERGTTYLHFNLYNSSNMFSYLALTSEGVINVMQKDKGGDWYVEWEPPKSQCVVYGTCGPFGVCKKSESPICECLKGFVPKSIQEWRRGNWTGGCVRRSQLLCEKNTSSPSWKEGKKDGFLKMRQVKLPDLYEFDEVDHRNSHSCKRWCRNNCSCLAYAYVDTIGCLVWSDGLIDVQSFSFGGEDLFLRLAPSELGGGHKTRNIMISLVAVFTGGTLGAIVFVSYKSKARQKGNIEENTELTDLIQHESTELPFFDFGTILVATNHFCPTNKLGQGGFGSVYKGKLQDGTKIAVKRLSSSSGQGIQEFKNEMILISKLQHRNLVRLMGYCIEGEEKLLVYEFMPNKSLDFFIFHPLRSAQLNWATRFNIINGVARGLLYLHRDSCLRVIHRDLKASNIPLDQKMNPKISDFGLARMFQETLDLANTHRVVGTLGYMSPEYAMGGIFSEKSDVFSFGVMILEIVSSQKNNNFHYSDQYQSLISYAWQLWNESRGLDLVDDALAESYSASEAMRCIHVALLCVQDYAADRPCMPEVVFMLSNETNRSQPKQPIFTLQKYPKPDLQSQDGKVPEVVLPLNIHVPNLLKEVFDRKYAVHLEALCALSCVGGYMSTEYAMSGMISEKSDVFSFGVLILEIVSGRKNTAFDYFDQHLSMPLDLAADGPSIPKVVIFMLSNETNRLQPKQPFFTLKKYPKPDFQSQDDNLHIGDVWEEIVVVGDAPIS</sequence>
<dbReference type="InterPro" id="IPR011009">
    <property type="entry name" value="Kinase-like_dom_sf"/>
</dbReference>
<dbReference type="AlphaFoldDB" id="A0AA88AR95"/>
<dbReference type="SUPFAM" id="SSF51110">
    <property type="entry name" value="alpha-D-mannose-specific plant lectins"/>
    <property type="match status" value="1"/>
</dbReference>
<feature type="domain" description="Protein kinase" evidence="19">
    <location>
        <begin position="511"/>
        <end position="796"/>
    </location>
</feature>
<feature type="signal peptide" evidence="18">
    <location>
        <begin position="1"/>
        <end position="27"/>
    </location>
</feature>
<evidence type="ECO:0000256" key="5">
    <source>
        <dbReference type="ARBA" id="ARBA00022692"/>
    </source>
</evidence>
<keyword evidence="8 16" id="KW-0547">Nucleotide-binding</keyword>
<comment type="subcellular location">
    <subcellularLocation>
        <location evidence="1">Cell membrane</location>
        <topology evidence="1">Single-pass type I membrane protein</topology>
    </subcellularLocation>
</comment>
<gene>
    <name evidence="22" type="ORF">TIFTF001_020108</name>
</gene>
<feature type="domain" description="Bulb-type lectin" evidence="20">
    <location>
        <begin position="30"/>
        <end position="154"/>
    </location>
</feature>
<dbReference type="FunFam" id="1.10.510.10:FF:000345">
    <property type="entry name" value="G-type lectin S-receptor-like serine/threonine-protein kinase"/>
    <property type="match status" value="1"/>
</dbReference>
<dbReference type="Proteomes" id="UP001187192">
    <property type="component" value="Unassembled WGS sequence"/>
</dbReference>
<dbReference type="CDD" id="cd01098">
    <property type="entry name" value="PAN_AP_plant"/>
    <property type="match status" value="1"/>
</dbReference>
<evidence type="ECO:0000259" key="21">
    <source>
        <dbReference type="PROSITE" id="PS50948"/>
    </source>
</evidence>
<proteinExistence type="predicted"/>
<evidence type="ECO:0000256" key="3">
    <source>
        <dbReference type="ARBA" id="ARBA00022527"/>
    </source>
</evidence>
<dbReference type="Pfam" id="PF00954">
    <property type="entry name" value="S_locus_glycop"/>
    <property type="match status" value="1"/>
</dbReference>
<dbReference type="CDD" id="cd14066">
    <property type="entry name" value="STKc_IRAK"/>
    <property type="match status" value="1"/>
</dbReference>
<evidence type="ECO:0000256" key="13">
    <source>
        <dbReference type="ARBA" id="ARBA00023157"/>
    </source>
</evidence>
<dbReference type="GO" id="GO:0005886">
    <property type="term" value="C:plasma membrane"/>
    <property type="evidence" value="ECO:0007669"/>
    <property type="project" value="UniProtKB-SubCell"/>
</dbReference>
<dbReference type="PROSITE" id="PS00107">
    <property type="entry name" value="PROTEIN_KINASE_ATP"/>
    <property type="match status" value="1"/>
</dbReference>